<evidence type="ECO:0000256" key="1">
    <source>
        <dbReference type="ARBA" id="ARBA00001946"/>
    </source>
</evidence>
<dbReference type="InterPro" id="IPR029060">
    <property type="entry name" value="PIN-like_dom_sf"/>
</dbReference>
<gene>
    <name evidence="8" type="primary">vapC</name>
    <name evidence="10" type="ORF">FHW18_002781</name>
</gene>
<dbReference type="EMBL" id="JACBYR010000001">
    <property type="protein sequence ID" value="NYE83510.1"/>
    <property type="molecule type" value="Genomic_DNA"/>
</dbReference>
<protein>
    <recommendedName>
        <fullName evidence="8">Ribonuclease VapC</fullName>
        <shortName evidence="8">RNase VapC</shortName>
        <ecNumber evidence="8">3.1.-.-</ecNumber>
    </recommendedName>
    <alternativeName>
        <fullName evidence="8">Toxin VapC</fullName>
    </alternativeName>
</protein>
<keyword evidence="3 8" id="KW-0540">Nuclease</keyword>
<keyword evidence="2 8" id="KW-1277">Toxin-antitoxin system</keyword>
<feature type="binding site" evidence="8">
    <location>
        <position position="6"/>
    </location>
    <ligand>
        <name>Mg(2+)</name>
        <dbReference type="ChEBI" id="CHEBI:18420"/>
    </ligand>
</feature>
<dbReference type="Pfam" id="PF01850">
    <property type="entry name" value="PIN"/>
    <property type="match status" value="1"/>
</dbReference>
<evidence type="ECO:0000256" key="2">
    <source>
        <dbReference type="ARBA" id="ARBA00022649"/>
    </source>
</evidence>
<dbReference type="EC" id="3.1.-.-" evidence="8"/>
<dbReference type="CDD" id="cd18746">
    <property type="entry name" value="PIN_VapC4-5_FitB-like"/>
    <property type="match status" value="1"/>
</dbReference>
<dbReference type="AlphaFoldDB" id="A0A7Y9IUU8"/>
<comment type="function">
    <text evidence="8">Toxic component of a toxin-antitoxin (TA) system. An RNase.</text>
</comment>
<comment type="caution">
    <text evidence="10">The sequence shown here is derived from an EMBL/GenBank/DDBJ whole genome shotgun (WGS) entry which is preliminary data.</text>
</comment>
<proteinExistence type="inferred from homology"/>
<dbReference type="InterPro" id="IPR022907">
    <property type="entry name" value="VapC_family"/>
</dbReference>
<evidence type="ECO:0000256" key="3">
    <source>
        <dbReference type="ARBA" id="ARBA00022722"/>
    </source>
</evidence>
<dbReference type="GO" id="GO:0004540">
    <property type="term" value="F:RNA nuclease activity"/>
    <property type="evidence" value="ECO:0007669"/>
    <property type="project" value="InterPro"/>
</dbReference>
<evidence type="ECO:0000313" key="11">
    <source>
        <dbReference type="Proteomes" id="UP000542125"/>
    </source>
</evidence>
<dbReference type="Proteomes" id="UP000542125">
    <property type="component" value="Unassembled WGS sequence"/>
</dbReference>
<sequence length="137" mass="15372">MSYLVDTNVLSELRRKQPDINVIGWIEKRPPTTLFLSALTLGELRKGIELMPDGDRKRSYLDWLEVDLPRFFSSRVLAVDAEVADVWGRLTAKAGRAVPAIDSLLAATALAHGLAMVTRNERDFQYAGLDVINPWHP</sequence>
<name>A0A7Y9IUU8_9BURK</name>
<keyword evidence="5 8" id="KW-0378">Hydrolase</keyword>
<evidence type="ECO:0000313" key="10">
    <source>
        <dbReference type="EMBL" id="NYE83510.1"/>
    </source>
</evidence>
<feature type="domain" description="PIN" evidence="9">
    <location>
        <begin position="3"/>
        <end position="125"/>
    </location>
</feature>
<dbReference type="GO" id="GO:0000287">
    <property type="term" value="F:magnesium ion binding"/>
    <property type="evidence" value="ECO:0007669"/>
    <property type="project" value="UniProtKB-UniRule"/>
</dbReference>
<accession>A0A7Y9IUU8</accession>
<evidence type="ECO:0000256" key="7">
    <source>
        <dbReference type="ARBA" id="ARBA00038093"/>
    </source>
</evidence>
<evidence type="ECO:0000256" key="4">
    <source>
        <dbReference type="ARBA" id="ARBA00022723"/>
    </source>
</evidence>
<dbReference type="PANTHER" id="PTHR33653">
    <property type="entry name" value="RIBONUCLEASE VAPC2"/>
    <property type="match status" value="1"/>
</dbReference>
<dbReference type="InterPro" id="IPR050556">
    <property type="entry name" value="Type_II_TA_system_RNase"/>
</dbReference>
<evidence type="ECO:0000256" key="5">
    <source>
        <dbReference type="ARBA" id="ARBA00022801"/>
    </source>
</evidence>
<keyword evidence="4 8" id="KW-0479">Metal-binding</keyword>
<evidence type="ECO:0000256" key="8">
    <source>
        <dbReference type="HAMAP-Rule" id="MF_00265"/>
    </source>
</evidence>
<dbReference type="Gene3D" id="3.40.50.1010">
    <property type="entry name" value="5'-nuclease"/>
    <property type="match status" value="1"/>
</dbReference>
<dbReference type="RefSeq" id="WP_179587224.1">
    <property type="nucleotide sequence ID" value="NZ_JACBYR010000001.1"/>
</dbReference>
<keyword evidence="8" id="KW-0800">Toxin</keyword>
<keyword evidence="11" id="KW-1185">Reference proteome</keyword>
<comment type="similarity">
    <text evidence="7 8">Belongs to the PINc/VapC protein family.</text>
</comment>
<comment type="cofactor">
    <cofactor evidence="1 8">
        <name>Mg(2+)</name>
        <dbReference type="ChEBI" id="CHEBI:18420"/>
    </cofactor>
</comment>
<evidence type="ECO:0000256" key="6">
    <source>
        <dbReference type="ARBA" id="ARBA00022842"/>
    </source>
</evidence>
<dbReference type="InterPro" id="IPR002716">
    <property type="entry name" value="PIN_dom"/>
</dbReference>
<reference evidence="10 11" key="1">
    <citation type="submission" date="2020-07" db="EMBL/GenBank/DDBJ databases">
        <title>Genomic Encyclopedia of Type Strains, Phase IV (KMG-V): Genome sequencing to study the core and pangenomes of soil and plant-associated prokaryotes.</title>
        <authorList>
            <person name="Whitman W."/>
        </authorList>
    </citation>
    <scope>NUCLEOTIDE SEQUENCE [LARGE SCALE GENOMIC DNA]</scope>
    <source>
        <strain evidence="10 11">SAS40</strain>
    </source>
</reference>
<dbReference type="GO" id="GO:0016787">
    <property type="term" value="F:hydrolase activity"/>
    <property type="evidence" value="ECO:0007669"/>
    <property type="project" value="UniProtKB-KW"/>
</dbReference>
<dbReference type="HAMAP" id="MF_00265">
    <property type="entry name" value="VapC_Nob1"/>
    <property type="match status" value="1"/>
</dbReference>
<keyword evidence="6 8" id="KW-0460">Magnesium</keyword>
<organism evidence="10 11">
    <name type="scientific">Pigmentiphaga litoralis</name>
    <dbReference type="NCBI Taxonomy" id="516702"/>
    <lineage>
        <taxon>Bacteria</taxon>
        <taxon>Pseudomonadati</taxon>
        <taxon>Pseudomonadota</taxon>
        <taxon>Betaproteobacteria</taxon>
        <taxon>Burkholderiales</taxon>
        <taxon>Alcaligenaceae</taxon>
        <taxon>Pigmentiphaga</taxon>
    </lineage>
</organism>
<dbReference type="GO" id="GO:0090729">
    <property type="term" value="F:toxin activity"/>
    <property type="evidence" value="ECO:0007669"/>
    <property type="project" value="UniProtKB-KW"/>
</dbReference>
<dbReference type="SUPFAM" id="SSF88723">
    <property type="entry name" value="PIN domain-like"/>
    <property type="match status" value="1"/>
</dbReference>
<evidence type="ECO:0000259" key="9">
    <source>
        <dbReference type="Pfam" id="PF01850"/>
    </source>
</evidence>
<feature type="binding site" evidence="8">
    <location>
        <position position="102"/>
    </location>
    <ligand>
        <name>Mg(2+)</name>
        <dbReference type="ChEBI" id="CHEBI:18420"/>
    </ligand>
</feature>
<dbReference type="PANTHER" id="PTHR33653:SF1">
    <property type="entry name" value="RIBONUCLEASE VAPC2"/>
    <property type="match status" value="1"/>
</dbReference>